<reference evidence="2" key="1">
    <citation type="submission" date="2023-06" db="EMBL/GenBank/DDBJ databases">
        <title>Genome-scale phylogeny and comparative genomics of the fungal order Sordariales.</title>
        <authorList>
            <consortium name="Lawrence Berkeley National Laboratory"/>
            <person name="Hensen N."/>
            <person name="Bonometti L."/>
            <person name="Westerberg I."/>
            <person name="Brannstrom I.O."/>
            <person name="Guillou S."/>
            <person name="Cros-Aarteil S."/>
            <person name="Calhoun S."/>
            <person name="Haridas S."/>
            <person name="Kuo A."/>
            <person name="Mondo S."/>
            <person name="Pangilinan J."/>
            <person name="Riley R."/>
            <person name="Labutti K."/>
            <person name="Andreopoulos B."/>
            <person name="Lipzen A."/>
            <person name="Chen C."/>
            <person name="Yanf M."/>
            <person name="Daum C."/>
            <person name="Ng V."/>
            <person name="Clum A."/>
            <person name="Steindorff A."/>
            <person name="Ohm R."/>
            <person name="Martin F."/>
            <person name="Silar P."/>
            <person name="Natvig D."/>
            <person name="Lalanne C."/>
            <person name="Gautier V."/>
            <person name="Ament-Velasquez S.L."/>
            <person name="Kruys A."/>
            <person name="Hutchinson M.I."/>
            <person name="Powell A.J."/>
            <person name="Barry K."/>
            <person name="Miller A.N."/>
            <person name="Grigoriev I.V."/>
            <person name="Debuchy R."/>
            <person name="Gladieux P."/>
            <person name="Thoren M.H."/>
            <person name="Johannesson H."/>
        </authorList>
    </citation>
    <scope>NUCLEOTIDE SEQUENCE</scope>
    <source>
        <strain evidence="2">PSN4</strain>
    </source>
</reference>
<keyword evidence="1" id="KW-0472">Membrane</keyword>
<evidence type="ECO:0000256" key="1">
    <source>
        <dbReference type="SAM" id="Phobius"/>
    </source>
</evidence>
<dbReference type="EMBL" id="MU839832">
    <property type="protein sequence ID" value="KAK1756464.1"/>
    <property type="molecule type" value="Genomic_DNA"/>
</dbReference>
<dbReference type="AlphaFoldDB" id="A0AAJ0FCH0"/>
<protein>
    <submittedName>
        <fullName evidence="2">Uncharacterized protein</fullName>
    </submittedName>
</protein>
<evidence type="ECO:0000313" key="2">
    <source>
        <dbReference type="EMBL" id="KAK1756464.1"/>
    </source>
</evidence>
<feature type="transmembrane region" description="Helical" evidence="1">
    <location>
        <begin position="179"/>
        <end position="202"/>
    </location>
</feature>
<feature type="transmembrane region" description="Helical" evidence="1">
    <location>
        <begin position="21"/>
        <end position="44"/>
    </location>
</feature>
<gene>
    <name evidence="2" type="ORF">QBC47DRAFT_413017</name>
</gene>
<feature type="transmembrane region" description="Helical" evidence="1">
    <location>
        <begin position="144"/>
        <end position="167"/>
    </location>
</feature>
<keyword evidence="1" id="KW-1133">Transmembrane helix</keyword>
<comment type="caution">
    <text evidence="2">The sequence shown here is derived from an EMBL/GenBank/DDBJ whole genome shotgun (WGS) entry which is preliminary data.</text>
</comment>
<dbReference type="Proteomes" id="UP001239445">
    <property type="component" value="Unassembled WGS sequence"/>
</dbReference>
<proteinExistence type="predicted"/>
<name>A0AAJ0FCH0_9PEZI</name>
<evidence type="ECO:0000313" key="3">
    <source>
        <dbReference type="Proteomes" id="UP001239445"/>
    </source>
</evidence>
<accession>A0AAJ0FCH0</accession>
<sequence>MFFGEDPRSHRHRGSRILRTLCVLAGLIATPMILWVVGAVVGFVPTDGEFSSPTSALTASDLLYMVFKVNSYLLGSLGRSVSFPTSAAGMGVLLFWIYVLKRAAFPIVMYFVFILQMYEVDYLVHMILDACGDVHLIMAGSKLVLPYIAAGWAAFVYVCLPGVWTYINPSIHGAVVLGWLYTILVVVARALVLACEMIKIAWRNDW</sequence>
<organism evidence="2 3">
    <name type="scientific">Echria macrotheca</name>
    <dbReference type="NCBI Taxonomy" id="438768"/>
    <lineage>
        <taxon>Eukaryota</taxon>
        <taxon>Fungi</taxon>
        <taxon>Dikarya</taxon>
        <taxon>Ascomycota</taxon>
        <taxon>Pezizomycotina</taxon>
        <taxon>Sordariomycetes</taxon>
        <taxon>Sordariomycetidae</taxon>
        <taxon>Sordariales</taxon>
        <taxon>Schizotheciaceae</taxon>
        <taxon>Echria</taxon>
    </lineage>
</organism>
<keyword evidence="3" id="KW-1185">Reference proteome</keyword>
<keyword evidence="1" id="KW-0812">Transmembrane</keyword>